<dbReference type="AlphaFoldDB" id="A0A7Y9Z758"/>
<dbReference type="RefSeq" id="WP_062075399.1">
    <property type="nucleotide sequence ID" value="NZ_BBRC01000008.1"/>
</dbReference>
<comment type="caution">
    <text evidence="3">The sequence shown here is derived from an EMBL/GenBank/DDBJ whole genome shotgun (WGS) entry which is preliminary data.</text>
</comment>
<dbReference type="EMBL" id="JACBZO010000001">
    <property type="protein sequence ID" value="NYI40059.1"/>
    <property type="molecule type" value="Genomic_DNA"/>
</dbReference>
<evidence type="ECO:0000313" key="3">
    <source>
        <dbReference type="EMBL" id="NYI40059.1"/>
    </source>
</evidence>
<feature type="region of interest" description="Disordered" evidence="1">
    <location>
        <begin position="233"/>
        <end position="255"/>
    </location>
</feature>
<evidence type="ECO:0000313" key="4">
    <source>
        <dbReference type="Proteomes" id="UP000547973"/>
    </source>
</evidence>
<proteinExistence type="predicted"/>
<name>A0A7Y9Z758_9MICO</name>
<reference evidence="3 4" key="1">
    <citation type="submission" date="2020-07" db="EMBL/GenBank/DDBJ databases">
        <title>Sequencing the genomes of 1000 actinobacteria strains.</title>
        <authorList>
            <person name="Klenk H.-P."/>
        </authorList>
    </citation>
    <scope>NUCLEOTIDE SEQUENCE [LARGE SCALE GENOMIC DNA]</scope>
    <source>
        <strain evidence="3 4">DSM 19970</strain>
    </source>
</reference>
<feature type="compositionally biased region" description="Low complexity" evidence="1">
    <location>
        <begin position="174"/>
        <end position="193"/>
    </location>
</feature>
<feature type="chain" id="PRO_5039115807" evidence="2">
    <location>
        <begin position="25"/>
        <end position="255"/>
    </location>
</feature>
<feature type="region of interest" description="Disordered" evidence="1">
    <location>
        <begin position="149"/>
        <end position="213"/>
    </location>
</feature>
<sequence length="255" mass="24652">MFSKTIAMASVAGLALVLSGCSSQTTNSGIANLGNAKAGPTAAAKPKGSAEDQAIAFAQCMRDNGVDFPDPTVDAQGNPSFANAFKQSQSGGFKPGDTSFRTAMTACQSLASGLQIGGGGGNFDSQAMTDALYSYTQCLRDQGLDVGDITLGSGRPGGGGAPGAGGTTSGGTSSGSNAAPPSAAPGDGQAPAGVRGGGFNNTDRFATQLGQDPTSPAWIAANKVCQPVLTKAMTSARGGAAGSTATAPSGTGTGA</sequence>
<feature type="compositionally biased region" description="Low complexity" evidence="1">
    <location>
        <begin position="234"/>
        <end position="255"/>
    </location>
</feature>
<keyword evidence="4" id="KW-1185">Reference proteome</keyword>
<evidence type="ECO:0000256" key="2">
    <source>
        <dbReference type="SAM" id="SignalP"/>
    </source>
</evidence>
<feature type="signal peptide" evidence="2">
    <location>
        <begin position="1"/>
        <end position="24"/>
    </location>
</feature>
<feature type="compositionally biased region" description="Polar residues" evidence="1">
    <location>
        <begin position="200"/>
        <end position="213"/>
    </location>
</feature>
<feature type="compositionally biased region" description="Gly residues" evidence="1">
    <location>
        <begin position="154"/>
        <end position="173"/>
    </location>
</feature>
<organism evidence="3 4">
    <name type="scientific">Demequina lutea</name>
    <dbReference type="NCBI Taxonomy" id="431489"/>
    <lineage>
        <taxon>Bacteria</taxon>
        <taxon>Bacillati</taxon>
        <taxon>Actinomycetota</taxon>
        <taxon>Actinomycetes</taxon>
        <taxon>Micrococcales</taxon>
        <taxon>Demequinaceae</taxon>
        <taxon>Demequina</taxon>
    </lineage>
</organism>
<gene>
    <name evidence="3" type="ORF">BKA03_000178</name>
</gene>
<evidence type="ECO:0000256" key="1">
    <source>
        <dbReference type="SAM" id="MobiDB-lite"/>
    </source>
</evidence>
<keyword evidence="2" id="KW-0732">Signal</keyword>
<dbReference type="Proteomes" id="UP000547973">
    <property type="component" value="Unassembled WGS sequence"/>
</dbReference>
<dbReference type="PROSITE" id="PS51257">
    <property type="entry name" value="PROKAR_LIPOPROTEIN"/>
    <property type="match status" value="1"/>
</dbReference>
<protein>
    <submittedName>
        <fullName evidence="3">Uncharacterized protein</fullName>
    </submittedName>
</protein>
<accession>A0A7Y9Z758</accession>
<dbReference type="OrthoDB" id="7949713at2"/>